<accession>A0AC61R6A3</accession>
<evidence type="ECO:0000313" key="1">
    <source>
        <dbReference type="EMBL" id="TGY64959.1"/>
    </source>
</evidence>
<reference evidence="1" key="1">
    <citation type="submission" date="2019-04" db="EMBL/GenBank/DDBJ databases">
        <title>Microbes associate with the intestines of laboratory mice.</title>
        <authorList>
            <person name="Navarre W."/>
            <person name="Wong E."/>
            <person name="Huang K."/>
            <person name="Tropini C."/>
            <person name="Ng K."/>
            <person name="Yu B."/>
        </authorList>
    </citation>
    <scope>NUCLEOTIDE SEQUENCE</scope>
    <source>
        <strain evidence="1">NM09_H32</strain>
    </source>
</reference>
<name>A0AC61R6A3_9FIRM</name>
<comment type="caution">
    <text evidence="1">The sequence shown here is derived from an EMBL/GenBank/DDBJ whole genome shotgun (WGS) entry which is preliminary data.</text>
</comment>
<keyword evidence="2" id="KW-1185">Reference proteome</keyword>
<organism evidence="1 2">
    <name type="scientific">Dubosiella muris</name>
    <dbReference type="NCBI Taxonomy" id="3038133"/>
    <lineage>
        <taxon>Bacteria</taxon>
        <taxon>Bacillati</taxon>
        <taxon>Bacillota</taxon>
        <taxon>Erysipelotrichia</taxon>
        <taxon>Erysipelotrichales</taxon>
        <taxon>Erysipelotrichaceae</taxon>
        <taxon>Dubosiella</taxon>
    </lineage>
</organism>
<dbReference type="Proteomes" id="UP000308836">
    <property type="component" value="Unassembled WGS sequence"/>
</dbReference>
<dbReference type="EMBL" id="SRYG01000027">
    <property type="protein sequence ID" value="TGY64959.1"/>
    <property type="molecule type" value="Genomic_DNA"/>
</dbReference>
<proteinExistence type="predicted"/>
<sequence>MSKDSHDELSELLDSFQNDDTMEKKIEDFAKKKERRTRASRTMEDLLVKPEPASKPVEKEERIVLRRETETSPAADAGNGETMVFSKEKIEEDIAEPSHTVIMDNQEIQTLIDENKGPQLHRESQPQTRVRPGKKKSDKKMIAIIAGSVVGVLLIGGIVFGTMNLISGSLNTKETASAQQENAFKDLKKFIDGLGDDTQGLTGYEATYSKLSAAQKAQINDLLKQKTGKTFDELIKELKSQKIEDSKNNNTQIAEKKAALKDQINQLKSQLGQAQSAASEANNILSRAQLDMNEAEKNRASAASALEQAQNDYNAAQQEAQNELNEKIAQIQEKIAELSSEDYSDETSNKLAELHHELDALNAQGVTVDASALNAAQNAYSNADAAYNNAASAYQTASSNASAAQAEVDSLNGQISSLQNELNALK</sequence>
<protein>
    <submittedName>
        <fullName evidence="1">Uncharacterized protein</fullName>
    </submittedName>
</protein>
<gene>
    <name evidence="1" type="ORF">E5336_10955</name>
</gene>
<evidence type="ECO:0000313" key="2">
    <source>
        <dbReference type="Proteomes" id="UP000308836"/>
    </source>
</evidence>